<evidence type="ECO:0000256" key="6">
    <source>
        <dbReference type="PIRSR" id="PIRSR038994-1"/>
    </source>
</evidence>
<dbReference type="STRING" id="305900.GV64_23850"/>
<keyword evidence="11" id="KW-1185">Reference proteome</keyword>
<keyword evidence="3 5" id="KW-0378">Hydrolase</keyword>
<evidence type="ECO:0000313" key="10">
    <source>
        <dbReference type="EMBL" id="KEI73347.1"/>
    </source>
</evidence>
<comment type="caution">
    <text evidence="10">The sequence shown here is derived from an EMBL/GenBank/DDBJ whole genome shotgun (WGS) entry which is preliminary data.</text>
</comment>
<keyword evidence="4 5" id="KW-0119">Carbohydrate metabolism</keyword>
<dbReference type="Pfam" id="PF01979">
    <property type="entry name" value="Amidohydro_1"/>
    <property type="match status" value="1"/>
</dbReference>
<feature type="domain" description="Amidohydrolase-related" evidence="9">
    <location>
        <begin position="58"/>
        <end position="388"/>
    </location>
</feature>
<dbReference type="FunFam" id="3.20.20.140:FF:000004">
    <property type="entry name" value="N-acetylglucosamine-6-phosphate deacetylase"/>
    <property type="match status" value="1"/>
</dbReference>
<dbReference type="EMBL" id="JOJP01000001">
    <property type="protein sequence ID" value="KEI73347.1"/>
    <property type="molecule type" value="Genomic_DNA"/>
</dbReference>
<sequence>MMMDCITDSQYALKASQVFTPEGILDNAFVHISNGRIDSVSDSLKTGYTLVDLGNHKLMPGLIDMHIHGQSGADTMDATPEALATIANDLPKTGVVGFLGTTVTAPWQKVLAALANVKSTMAVGLEGGAEILGTYVEGPFFTPRHKGAHPEEFFLAPSQERIADLLEVAGNSLKVVALAPETEGAVEATKQLVANGVRVAMGHTDATYDQVEDCIEAGATIGVHLYNGMSGLHHREPGSVGAMLASDSVIAEMIADGVHVHPAVLKLSWKCKGTERSALITDCMCAGGLPDGTYQLGELPVQVKNGVARTECGSLAGSTLSLNMAIRNMTRLAEVPEWDAVRMASELPARILGVNDRMGSIAAGMEASLTVMDDDFNVLLTLVKGQQVFSAWSETN</sequence>
<dbReference type="PANTHER" id="PTHR11113">
    <property type="entry name" value="N-ACETYLGLUCOSAMINE-6-PHOSPHATE DEACETYLASE"/>
    <property type="match status" value="1"/>
</dbReference>
<dbReference type="Gene3D" id="2.30.40.10">
    <property type="entry name" value="Urease, subunit C, domain 1"/>
    <property type="match status" value="1"/>
</dbReference>
<evidence type="ECO:0000256" key="1">
    <source>
        <dbReference type="ARBA" id="ARBA00010716"/>
    </source>
</evidence>
<dbReference type="SUPFAM" id="SSF51338">
    <property type="entry name" value="Composite domain of metallo-dependent hydrolases"/>
    <property type="match status" value="1"/>
</dbReference>
<evidence type="ECO:0000256" key="4">
    <source>
        <dbReference type="ARBA" id="ARBA00023277"/>
    </source>
</evidence>
<feature type="binding site" evidence="7">
    <location>
        <begin position="227"/>
        <end position="228"/>
    </location>
    <ligand>
        <name>substrate</name>
    </ligand>
</feature>
<evidence type="ECO:0000256" key="5">
    <source>
        <dbReference type="PIRNR" id="PIRNR038994"/>
    </source>
</evidence>
<dbReference type="eggNOG" id="COG1820">
    <property type="taxonomic scope" value="Bacteria"/>
</dbReference>
<evidence type="ECO:0000256" key="8">
    <source>
        <dbReference type="PIRSR" id="PIRSR038994-3"/>
    </source>
</evidence>
<dbReference type="Proteomes" id="UP000027997">
    <property type="component" value="Unassembled WGS sequence"/>
</dbReference>
<feature type="binding site" evidence="7">
    <location>
        <begin position="315"/>
        <end position="317"/>
    </location>
    <ligand>
        <name>substrate</name>
    </ligand>
</feature>
<dbReference type="PANTHER" id="PTHR11113:SF14">
    <property type="entry name" value="N-ACETYLGLUCOSAMINE-6-PHOSPHATE DEACETYLASE"/>
    <property type="match status" value="1"/>
</dbReference>
<dbReference type="InterPro" id="IPR011059">
    <property type="entry name" value="Metal-dep_hydrolase_composite"/>
</dbReference>
<proteinExistence type="inferred from homology"/>
<feature type="binding site" evidence="7">
    <location>
        <position position="235"/>
    </location>
    <ligand>
        <name>substrate</name>
    </ligand>
</feature>
<keyword evidence="2 8" id="KW-0479">Metal-binding</keyword>
<evidence type="ECO:0000256" key="2">
    <source>
        <dbReference type="ARBA" id="ARBA00022723"/>
    </source>
</evidence>
<comment type="similarity">
    <text evidence="1 5">Belongs to the metallo-dependent hydrolases superfamily. NagA family.</text>
</comment>
<evidence type="ECO:0000256" key="3">
    <source>
        <dbReference type="ARBA" id="ARBA00022801"/>
    </source>
</evidence>
<dbReference type="Gene3D" id="3.20.20.140">
    <property type="entry name" value="Metal-dependent hydrolases"/>
    <property type="match status" value="1"/>
</dbReference>
<evidence type="ECO:0000256" key="7">
    <source>
        <dbReference type="PIRSR" id="PIRSR038994-2"/>
    </source>
</evidence>
<feature type="active site" description="Proton donor/acceptor" evidence="6">
    <location>
        <position position="282"/>
    </location>
</feature>
<dbReference type="SUPFAM" id="SSF51556">
    <property type="entry name" value="Metallo-dependent hydrolases"/>
    <property type="match status" value="1"/>
</dbReference>
<reference evidence="10 11" key="1">
    <citation type="submission" date="2014-06" db="EMBL/GenBank/DDBJ databases">
        <title>Whole Genome Sequences of Three Symbiotic Endozoicomonas Bacteria.</title>
        <authorList>
            <person name="Neave M.J."/>
            <person name="Apprill A."/>
            <person name="Voolstra C.R."/>
        </authorList>
    </citation>
    <scope>NUCLEOTIDE SEQUENCE [LARGE SCALE GENOMIC DNA]</scope>
    <source>
        <strain evidence="10 11">DSM 22380</strain>
    </source>
</reference>
<feature type="binding site" evidence="8">
    <location>
        <position position="137"/>
    </location>
    <ligand>
        <name>Zn(2+)</name>
        <dbReference type="ChEBI" id="CHEBI:29105"/>
    </ligand>
</feature>
<feature type="binding site" evidence="7">
    <location>
        <position position="148"/>
    </location>
    <ligand>
        <name>substrate</name>
    </ligand>
</feature>
<dbReference type="PIRSF" id="PIRSF038994">
    <property type="entry name" value="NagA"/>
    <property type="match status" value="1"/>
</dbReference>
<feature type="binding site" evidence="8">
    <location>
        <position position="203"/>
    </location>
    <ligand>
        <name>Zn(2+)</name>
        <dbReference type="ChEBI" id="CHEBI:29105"/>
    </ligand>
</feature>
<dbReference type="InterPro" id="IPR003764">
    <property type="entry name" value="GlcNAc_6-P_deAcase"/>
</dbReference>
<accession>A0A081KGS1</accession>
<evidence type="ECO:0000313" key="11">
    <source>
        <dbReference type="Proteomes" id="UP000027997"/>
    </source>
</evidence>
<feature type="binding site" evidence="7">
    <location>
        <position position="259"/>
    </location>
    <ligand>
        <name>substrate</name>
    </ligand>
</feature>
<evidence type="ECO:0000259" key="9">
    <source>
        <dbReference type="Pfam" id="PF01979"/>
    </source>
</evidence>
<dbReference type="GO" id="GO:0006046">
    <property type="term" value="P:N-acetylglucosamine catabolic process"/>
    <property type="evidence" value="ECO:0007669"/>
    <property type="project" value="TreeGrafter"/>
</dbReference>
<dbReference type="InterPro" id="IPR032466">
    <property type="entry name" value="Metal_Hydrolase"/>
</dbReference>
<dbReference type="GO" id="GO:0008448">
    <property type="term" value="F:N-acetylglucosamine-6-phosphate deacetylase activity"/>
    <property type="evidence" value="ECO:0007669"/>
    <property type="project" value="InterPro"/>
</dbReference>
<dbReference type="RefSeq" id="WP_020581889.1">
    <property type="nucleotide sequence ID" value="NZ_JOJP01000001.1"/>
</dbReference>
<feature type="binding site" evidence="8">
    <location>
        <position position="224"/>
    </location>
    <ligand>
        <name>Zn(2+)</name>
        <dbReference type="ChEBI" id="CHEBI:29105"/>
    </ligand>
</feature>
<comment type="cofactor">
    <cofactor evidence="8">
        <name>a divalent metal cation</name>
        <dbReference type="ChEBI" id="CHEBI:60240"/>
    </cofactor>
    <text evidence="8">Binds 1 divalent metal cation per subunit.</text>
</comment>
<dbReference type="GO" id="GO:0046872">
    <property type="term" value="F:metal ion binding"/>
    <property type="evidence" value="ECO:0007669"/>
    <property type="project" value="UniProtKB-KW"/>
</dbReference>
<gene>
    <name evidence="10" type="ORF">GV64_23850</name>
</gene>
<dbReference type="CDD" id="cd00854">
    <property type="entry name" value="NagA"/>
    <property type="match status" value="1"/>
</dbReference>
<name>A0A081KGS1_9GAMM</name>
<dbReference type="InterPro" id="IPR006680">
    <property type="entry name" value="Amidohydro-rel"/>
</dbReference>
<dbReference type="NCBIfam" id="TIGR00221">
    <property type="entry name" value="nagA"/>
    <property type="match status" value="1"/>
</dbReference>
<organism evidence="10 11">
    <name type="scientific">Endozoicomonas elysicola</name>
    <dbReference type="NCBI Taxonomy" id="305900"/>
    <lineage>
        <taxon>Bacteria</taxon>
        <taxon>Pseudomonadati</taxon>
        <taxon>Pseudomonadota</taxon>
        <taxon>Gammaproteobacteria</taxon>
        <taxon>Oceanospirillales</taxon>
        <taxon>Endozoicomonadaceae</taxon>
        <taxon>Endozoicomonas</taxon>
    </lineage>
</organism>
<protein>
    <submittedName>
        <fullName evidence="10">N-acetylglucosamine-6-phosphate deacetylase</fullName>
    </submittedName>
</protein>
<dbReference type="AlphaFoldDB" id="A0A081KGS1"/>